<dbReference type="RefSeq" id="WP_090605929.1">
    <property type="nucleotide sequence ID" value="NZ_FNZR01000004.1"/>
</dbReference>
<evidence type="ECO:0000313" key="5">
    <source>
        <dbReference type="Proteomes" id="UP000198916"/>
    </source>
</evidence>
<reference evidence="5" key="1">
    <citation type="submission" date="2016-10" db="EMBL/GenBank/DDBJ databases">
        <authorList>
            <person name="Varghese N."/>
            <person name="Submissions S."/>
        </authorList>
    </citation>
    <scope>NUCLEOTIDE SEQUENCE [LARGE SCALE GENOMIC DNA]</scope>
    <source>
        <strain evidence="5">Jip14</strain>
    </source>
</reference>
<feature type="domain" description="Acetyl xylan esterase" evidence="3">
    <location>
        <begin position="136"/>
        <end position="432"/>
    </location>
</feature>
<feature type="signal peptide" evidence="2">
    <location>
        <begin position="1"/>
        <end position="26"/>
    </location>
</feature>
<dbReference type="SUPFAM" id="SSF53474">
    <property type="entry name" value="alpha/beta-Hydrolases"/>
    <property type="match status" value="1"/>
</dbReference>
<sequence length="438" mass="48844">MNRLSLIRAFALAYGLLLLSVQITTAQTRSNQLIQVVVSPEKPDWTYAVGEEINFFVTVLRHQALMENAEVTYTISLEKMAPLQSGKVPLKIGTAVVGKTLKLDEPGFLRCEARITVDGVEYRGIGTAAVAPESVQPTQQLPDDFWEFWNGAKAEAAKVPLDAKLTLLPERCTEKADVYQVNMQNYETGARLYGILAKPKIAGKYPAVLQVPGAGIRPYAGIVDLAEKGIITLQIGIHGIPVTYETGLYDDLRAAPLKNYQFFNMDDRDQYYYKRVYLGCVRAIDYLYSLPEFDGQTLAVWGGSQGGALSIVTAALDDRVDYLVSLYPALCDLTGYLHGRAGGWPHMFNEANAPFMAKEEKIKVSAYYDVVNFARNVKIPGFYTWGYNDETCPPTSFYTAYNQIGAPKELFLVQETGHWTFPEQQAKIQEWLLAKLKP</sequence>
<dbReference type="STRING" id="332977.SAMN05421740_104332"/>
<dbReference type="Proteomes" id="UP000198916">
    <property type="component" value="Unassembled WGS sequence"/>
</dbReference>
<proteinExistence type="predicted"/>
<dbReference type="GO" id="GO:0052689">
    <property type="term" value="F:carboxylic ester hydrolase activity"/>
    <property type="evidence" value="ECO:0007669"/>
    <property type="project" value="TreeGrafter"/>
</dbReference>
<dbReference type="Gene3D" id="3.40.50.1820">
    <property type="entry name" value="alpha/beta hydrolase"/>
    <property type="match status" value="1"/>
</dbReference>
<gene>
    <name evidence="4" type="ORF">SAMN05421740_104332</name>
</gene>
<accession>A0A1H7PG06</accession>
<dbReference type="PANTHER" id="PTHR40111:SF1">
    <property type="entry name" value="CEPHALOSPORIN-C DEACETYLASE"/>
    <property type="match status" value="1"/>
</dbReference>
<keyword evidence="2" id="KW-0732">Signal</keyword>
<evidence type="ECO:0000256" key="2">
    <source>
        <dbReference type="SAM" id="SignalP"/>
    </source>
</evidence>
<dbReference type="InterPro" id="IPR008391">
    <property type="entry name" value="AXE1_dom"/>
</dbReference>
<dbReference type="Pfam" id="PF05448">
    <property type="entry name" value="AXE1"/>
    <property type="match status" value="1"/>
</dbReference>
<feature type="active site" description="Charge relay system" evidence="1">
    <location>
        <position position="418"/>
    </location>
</feature>
<evidence type="ECO:0000313" key="4">
    <source>
        <dbReference type="EMBL" id="SEL33987.1"/>
    </source>
</evidence>
<organism evidence="4 5">
    <name type="scientific">Parapedobacter koreensis</name>
    <dbReference type="NCBI Taxonomy" id="332977"/>
    <lineage>
        <taxon>Bacteria</taxon>
        <taxon>Pseudomonadati</taxon>
        <taxon>Bacteroidota</taxon>
        <taxon>Sphingobacteriia</taxon>
        <taxon>Sphingobacteriales</taxon>
        <taxon>Sphingobacteriaceae</taxon>
        <taxon>Parapedobacter</taxon>
    </lineage>
</organism>
<evidence type="ECO:0000256" key="1">
    <source>
        <dbReference type="PIRSR" id="PIRSR639069-1"/>
    </source>
</evidence>
<dbReference type="GO" id="GO:0005976">
    <property type="term" value="P:polysaccharide metabolic process"/>
    <property type="evidence" value="ECO:0007669"/>
    <property type="project" value="TreeGrafter"/>
</dbReference>
<dbReference type="EMBL" id="FNZR01000004">
    <property type="protein sequence ID" value="SEL33987.1"/>
    <property type="molecule type" value="Genomic_DNA"/>
</dbReference>
<evidence type="ECO:0000259" key="3">
    <source>
        <dbReference type="Pfam" id="PF05448"/>
    </source>
</evidence>
<dbReference type="AlphaFoldDB" id="A0A1H7PG06"/>
<dbReference type="InterPro" id="IPR029058">
    <property type="entry name" value="AB_hydrolase_fold"/>
</dbReference>
<dbReference type="OrthoDB" id="3668964at2"/>
<name>A0A1H7PG06_9SPHI</name>
<dbReference type="InterPro" id="IPR039069">
    <property type="entry name" value="CE7"/>
</dbReference>
<dbReference type="PANTHER" id="PTHR40111">
    <property type="entry name" value="CEPHALOSPORIN-C DEACETYLASE"/>
    <property type="match status" value="1"/>
</dbReference>
<feature type="active site" description="Charge relay system" evidence="1">
    <location>
        <position position="389"/>
    </location>
</feature>
<feature type="active site" description="Nucleophile" evidence="1">
    <location>
        <position position="304"/>
    </location>
</feature>
<keyword evidence="5" id="KW-1185">Reference proteome</keyword>
<protein>
    <submittedName>
        <fullName evidence="4">Cephalosporin-C deacetylase</fullName>
    </submittedName>
</protein>
<feature type="chain" id="PRO_5011525370" evidence="2">
    <location>
        <begin position="27"/>
        <end position="438"/>
    </location>
</feature>